<protein>
    <submittedName>
        <fullName evidence="2">Uncharacterized protein</fullName>
    </submittedName>
</protein>
<name>A0ABD3WZC8_SINWO</name>
<evidence type="ECO:0000313" key="2">
    <source>
        <dbReference type="EMBL" id="KAL3878123.1"/>
    </source>
</evidence>
<evidence type="ECO:0000313" key="3">
    <source>
        <dbReference type="Proteomes" id="UP001634394"/>
    </source>
</evidence>
<dbReference type="EMBL" id="JBJQND010000004">
    <property type="protein sequence ID" value="KAL3878123.1"/>
    <property type="molecule type" value="Genomic_DNA"/>
</dbReference>
<accession>A0ABD3WZC8</accession>
<reference evidence="2 3" key="1">
    <citation type="submission" date="2024-11" db="EMBL/GenBank/DDBJ databases">
        <title>Chromosome-level genome assembly of the freshwater bivalve Anodonta woodiana.</title>
        <authorList>
            <person name="Chen X."/>
        </authorList>
    </citation>
    <scope>NUCLEOTIDE SEQUENCE [LARGE SCALE GENOMIC DNA]</scope>
    <source>
        <strain evidence="2">MN2024</strain>
        <tissue evidence="2">Gills</tissue>
    </source>
</reference>
<dbReference type="AlphaFoldDB" id="A0ABD3WZC8"/>
<organism evidence="2 3">
    <name type="scientific">Sinanodonta woodiana</name>
    <name type="common">Chinese pond mussel</name>
    <name type="synonym">Anodonta woodiana</name>
    <dbReference type="NCBI Taxonomy" id="1069815"/>
    <lineage>
        <taxon>Eukaryota</taxon>
        <taxon>Metazoa</taxon>
        <taxon>Spiralia</taxon>
        <taxon>Lophotrochozoa</taxon>
        <taxon>Mollusca</taxon>
        <taxon>Bivalvia</taxon>
        <taxon>Autobranchia</taxon>
        <taxon>Heteroconchia</taxon>
        <taxon>Palaeoheterodonta</taxon>
        <taxon>Unionida</taxon>
        <taxon>Unionoidea</taxon>
        <taxon>Unionidae</taxon>
        <taxon>Unioninae</taxon>
        <taxon>Sinanodonta</taxon>
    </lineage>
</organism>
<keyword evidence="3" id="KW-1185">Reference proteome</keyword>
<gene>
    <name evidence="2" type="ORF">ACJMK2_030494</name>
</gene>
<evidence type="ECO:0000256" key="1">
    <source>
        <dbReference type="SAM" id="SignalP"/>
    </source>
</evidence>
<keyword evidence="1" id="KW-0732">Signal</keyword>
<proteinExistence type="predicted"/>
<sequence>MMKRLLASILLCVSIVISHGITKSTEHLVYLPEAANMDKTRTAGNTKCRSQSECGYHDGVNYSWCYTDYSDNWDYCCTGECTTEGATFLWCQSGLQAQYCGNTNTKDVNGRKCLETHTCGTHMEDIYSPFADYYWCYVDMNANWGYCCSPFSNCGKHGESYNWCNTSRSSDSNSWDYCNIN</sequence>
<comment type="caution">
    <text evidence="2">The sequence shown here is derived from an EMBL/GenBank/DDBJ whole genome shotgun (WGS) entry which is preliminary data.</text>
</comment>
<feature type="chain" id="PRO_5044895395" evidence="1">
    <location>
        <begin position="21"/>
        <end position="181"/>
    </location>
</feature>
<dbReference type="Proteomes" id="UP001634394">
    <property type="component" value="Unassembled WGS sequence"/>
</dbReference>
<feature type="signal peptide" evidence="1">
    <location>
        <begin position="1"/>
        <end position="20"/>
    </location>
</feature>